<keyword evidence="3" id="KW-0378">Hydrolase</keyword>
<proteinExistence type="inferred from homology"/>
<dbReference type="Gene3D" id="3.90.1720.10">
    <property type="entry name" value="endopeptidase domain like (from Nostoc punctiforme)"/>
    <property type="match status" value="1"/>
</dbReference>
<evidence type="ECO:0000313" key="7">
    <source>
        <dbReference type="EMBL" id="GAA4797705.1"/>
    </source>
</evidence>
<dbReference type="Pfam" id="PF00877">
    <property type="entry name" value="NLPC_P60"/>
    <property type="match status" value="1"/>
</dbReference>
<evidence type="ECO:0000256" key="2">
    <source>
        <dbReference type="ARBA" id="ARBA00022670"/>
    </source>
</evidence>
<evidence type="ECO:0000256" key="1">
    <source>
        <dbReference type="ARBA" id="ARBA00007074"/>
    </source>
</evidence>
<name>A0ABP9BMZ9_9MICC</name>
<dbReference type="InterPro" id="IPR038765">
    <property type="entry name" value="Papain-like_cys_pep_sf"/>
</dbReference>
<dbReference type="PROSITE" id="PS51935">
    <property type="entry name" value="NLPC_P60"/>
    <property type="match status" value="1"/>
</dbReference>
<protein>
    <recommendedName>
        <fullName evidence="6">NlpC/P60 domain-containing protein</fullName>
    </recommendedName>
</protein>
<sequence length="288" mass="28903">MRRSLSVGAVGVVLAGGAFAAANATNEAPQTTADNGAVVSAPLLKSFALAGEGKIALWGVPAYIVAPEKPVESTPVVEEAVVEEAPVEEAPVVEVVVEEAPVEEAPVEEAPAEVAVQAETVEVIEATPVVEEAPAPAVEAAPAPTVEAAPAPAVEVAPASTVEEAPAPALSAASNSAKRDAVVAAALGYAAVNAQTDCTMLATNSLRAAGINFHGWPMDYMQLGTVTSNPQPGDLVLYASNGFGQQHIAVYIGNGQAVHGGWNGMGTTIFSVNLPTGSAPIYVSPAGL</sequence>
<gene>
    <name evidence="7" type="ORF">GCM10023352_16640</name>
</gene>
<dbReference type="RefSeq" id="WP_345446409.1">
    <property type="nucleotide sequence ID" value="NZ_BAABKP010000003.1"/>
</dbReference>
<feature type="domain" description="NlpC/P60" evidence="6">
    <location>
        <begin position="167"/>
        <end position="288"/>
    </location>
</feature>
<keyword evidence="4" id="KW-0788">Thiol protease</keyword>
<keyword evidence="2" id="KW-0645">Protease</keyword>
<feature type="signal peptide" evidence="5">
    <location>
        <begin position="1"/>
        <end position="20"/>
    </location>
</feature>
<comment type="similarity">
    <text evidence="1">Belongs to the peptidase C40 family.</text>
</comment>
<dbReference type="EMBL" id="BAABKP010000003">
    <property type="protein sequence ID" value="GAA4797705.1"/>
    <property type="molecule type" value="Genomic_DNA"/>
</dbReference>
<feature type="chain" id="PRO_5045237517" description="NlpC/P60 domain-containing protein" evidence="5">
    <location>
        <begin position="21"/>
        <end position="288"/>
    </location>
</feature>
<evidence type="ECO:0000256" key="5">
    <source>
        <dbReference type="SAM" id="SignalP"/>
    </source>
</evidence>
<comment type="caution">
    <text evidence="7">The sequence shown here is derived from an EMBL/GenBank/DDBJ whole genome shotgun (WGS) entry which is preliminary data.</text>
</comment>
<dbReference type="Proteomes" id="UP001500187">
    <property type="component" value="Unassembled WGS sequence"/>
</dbReference>
<evidence type="ECO:0000313" key="8">
    <source>
        <dbReference type="Proteomes" id="UP001500187"/>
    </source>
</evidence>
<reference evidence="8" key="1">
    <citation type="journal article" date="2019" name="Int. J. Syst. Evol. Microbiol.">
        <title>The Global Catalogue of Microorganisms (GCM) 10K type strain sequencing project: providing services to taxonomists for standard genome sequencing and annotation.</title>
        <authorList>
            <consortium name="The Broad Institute Genomics Platform"/>
            <consortium name="The Broad Institute Genome Sequencing Center for Infectious Disease"/>
            <person name="Wu L."/>
            <person name="Ma J."/>
        </authorList>
    </citation>
    <scope>NUCLEOTIDE SEQUENCE [LARGE SCALE GENOMIC DNA]</scope>
    <source>
        <strain evidence="8">JCM 18541</strain>
    </source>
</reference>
<accession>A0ABP9BMZ9</accession>
<keyword evidence="8" id="KW-1185">Reference proteome</keyword>
<dbReference type="SUPFAM" id="SSF54001">
    <property type="entry name" value="Cysteine proteinases"/>
    <property type="match status" value="1"/>
</dbReference>
<organism evidence="7 8">
    <name type="scientific">Rothia endophytica</name>
    <dbReference type="NCBI Taxonomy" id="1324766"/>
    <lineage>
        <taxon>Bacteria</taxon>
        <taxon>Bacillati</taxon>
        <taxon>Actinomycetota</taxon>
        <taxon>Actinomycetes</taxon>
        <taxon>Micrococcales</taxon>
        <taxon>Micrococcaceae</taxon>
        <taxon>Rothia</taxon>
    </lineage>
</organism>
<keyword evidence="5" id="KW-0732">Signal</keyword>
<evidence type="ECO:0000256" key="4">
    <source>
        <dbReference type="ARBA" id="ARBA00022807"/>
    </source>
</evidence>
<evidence type="ECO:0000256" key="3">
    <source>
        <dbReference type="ARBA" id="ARBA00022801"/>
    </source>
</evidence>
<dbReference type="InterPro" id="IPR000064">
    <property type="entry name" value="NLP_P60_dom"/>
</dbReference>
<evidence type="ECO:0000259" key="6">
    <source>
        <dbReference type="PROSITE" id="PS51935"/>
    </source>
</evidence>